<dbReference type="Proteomes" id="UP000483820">
    <property type="component" value="Chromosome IV"/>
</dbReference>
<dbReference type="KEGG" id="crq:GCK72_015972"/>
<dbReference type="CTD" id="78776212"/>
<dbReference type="AlphaFoldDB" id="A0A6A5GY82"/>
<name>A0A6A5GY82_CAERE</name>
<feature type="region of interest" description="Disordered" evidence="1">
    <location>
        <begin position="276"/>
        <end position="314"/>
    </location>
</feature>
<feature type="region of interest" description="Disordered" evidence="1">
    <location>
        <begin position="126"/>
        <end position="151"/>
    </location>
</feature>
<evidence type="ECO:0000256" key="1">
    <source>
        <dbReference type="SAM" id="MobiDB-lite"/>
    </source>
</evidence>
<accession>A0A6A5GY82</accession>
<evidence type="ECO:0000313" key="2">
    <source>
        <dbReference type="EMBL" id="KAF1759505.1"/>
    </source>
</evidence>
<feature type="compositionally biased region" description="Acidic residues" evidence="1">
    <location>
        <begin position="303"/>
        <end position="312"/>
    </location>
</feature>
<reference evidence="2 3" key="1">
    <citation type="submission" date="2019-12" db="EMBL/GenBank/DDBJ databases">
        <title>Chromosome-level assembly of the Caenorhabditis remanei genome.</title>
        <authorList>
            <person name="Teterina A.A."/>
            <person name="Willis J.H."/>
            <person name="Phillips P.C."/>
        </authorList>
    </citation>
    <scope>NUCLEOTIDE SEQUENCE [LARGE SCALE GENOMIC DNA]</scope>
    <source>
        <strain evidence="2 3">PX506</strain>
        <tissue evidence="2">Whole organism</tissue>
    </source>
</reference>
<evidence type="ECO:0000313" key="3">
    <source>
        <dbReference type="Proteomes" id="UP000483820"/>
    </source>
</evidence>
<feature type="compositionally biased region" description="Polar residues" evidence="1">
    <location>
        <begin position="129"/>
        <end position="149"/>
    </location>
</feature>
<sequence length="519" mass="58685">MSSFGSTSLVFLTGSGIPRVFEAFSNVFEAPTEPEMVEIESRRAPWCEACVASEYSFDAHAYSLVIGIRDARQETAYCHVLESLLASGAPSLYRLGTVTPVYLRLPLGFRHTFDYSTPRLFATRRSYHSRSTMSGKGSRPPSGNRNPSEPSEDQLLTRIEFDLLVSGQNALMHSFHYFADTLRNMTPKFDRMYEMFRSKFSNDVDPTVCKLAPPRLGDPYHGITQFEKDLRKQRKHFLACTRIARLFEKVLGDVRKGRLDSHLVDRCISKFASEHCSESSDSSDSSDDSDAGESDSDNPPSSSDDEKDDSDDNAFGNLEFSGSVNFSCLQNMTGSNGVDFGFPAIGFTLNSIKSHGVPYLSVRVDYDPLNFDSITEDAIKWYQWIDDKFVFYHEHPPRPPPECPAEPHSHDGFFVKVEFATWHRNSVPVQHPRCNCDPWYDDPLYDHSDPPECQALAFAAVIADGLRAGKNMEDIKIEPHLFELPSTTRIRTYWPSEPTRAETLSEMSTLRRAFSTWNL</sequence>
<organism evidence="2 3">
    <name type="scientific">Caenorhabditis remanei</name>
    <name type="common">Caenorhabditis vulgaris</name>
    <dbReference type="NCBI Taxonomy" id="31234"/>
    <lineage>
        <taxon>Eukaryota</taxon>
        <taxon>Metazoa</taxon>
        <taxon>Ecdysozoa</taxon>
        <taxon>Nematoda</taxon>
        <taxon>Chromadorea</taxon>
        <taxon>Rhabditida</taxon>
        <taxon>Rhabditina</taxon>
        <taxon>Rhabditomorpha</taxon>
        <taxon>Rhabditoidea</taxon>
        <taxon>Rhabditidae</taxon>
        <taxon>Peloderinae</taxon>
        <taxon>Caenorhabditis</taxon>
    </lineage>
</organism>
<feature type="compositionally biased region" description="Acidic residues" evidence="1">
    <location>
        <begin position="284"/>
        <end position="296"/>
    </location>
</feature>
<comment type="caution">
    <text evidence="2">The sequence shown here is derived from an EMBL/GenBank/DDBJ whole genome shotgun (WGS) entry which is preliminary data.</text>
</comment>
<dbReference type="EMBL" id="WUAV01000004">
    <property type="protein sequence ID" value="KAF1759505.1"/>
    <property type="molecule type" value="Genomic_DNA"/>
</dbReference>
<dbReference type="RefSeq" id="XP_053586013.1">
    <property type="nucleotide sequence ID" value="XM_053731241.1"/>
</dbReference>
<proteinExistence type="predicted"/>
<protein>
    <submittedName>
        <fullName evidence="2">Uncharacterized protein</fullName>
    </submittedName>
</protein>
<gene>
    <name evidence="2" type="ORF">GCK72_015972</name>
</gene>
<dbReference type="GeneID" id="78776212"/>